<dbReference type="PIRSF" id="PIRSF001589">
    <property type="entry name" value="Asn_synthetase_glu-h"/>
    <property type="match status" value="1"/>
</dbReference>
<feature type="domain" description="Glutamine amidotransferase type-2" evidence="10">
    <location>
        <begin position="2"/>
        <end position="218"/>
    </location>
</feature>
<dbReference type="InterPro" id="IPR029055">
    <property type="entry name" value="Ntn_hydrolases_N"/>
</dbReference>
<comment type="caution">
    <text evidence="11">The sequence shown here is derived from an EMBL/GenBank/DDBJ whole genome shotgun (WGS) entry which is preliminary data.</text>
</comment>
<name>A0A4Q1BZ29_9BACT</name>
<dbReference type="RefSeq" id="WP_129027506.1">
    <property type="nucleotide sequence ID" value="NZ_SDHY01000005.1"/>
</dbReference>
<feature type="active site" description="For GATase activity" evidence="8">
    <location>
        <position position="2"/>
    </location>
</feature>
<organism evidence="11 12">
    <name type="scientific">Aquirufa rosea</name>
    <dbReference type="NCBI Taxonomy" id="2509241"/>
    <lineage>
        <taxon>Bacteria</taxon>
        <taxon>Pseudomonadati</taxon>
        <taxon>Bacteroidota</taxon>
        <taxon>Cytophagia</taxon>
        <taxon>Cytophagales</taxon>
        <taxon>Flectobacillaceae</taxon>
        <taxon>Aquirufa</taxon>
    </lineage>
</organism>
<dbReference type="InterPro" id="IPR033738">
    <property type="entry name" value="AsnB_N"/>
</dbReference>
<protein>
    <recommendedName>
        <fullName evidence="3">asparagine synthase (glutamine-hydrolyzing)</fullName>
        <ecNumber evidence="3">6.3.5.4</ecNumber>
    </recommendedName>
</protein>
<dbReference type="CDD" id="cd00712">
    <property type="entry name" value="AsnB"/>
    <property type="match status" value="1"/>
</dbReference>
<keyword evidence="4 9" id="KW-0547">Nucleotide-binding</keyword>
<accession>A0A4Q1BZ29</accession>
<evidence type="ECO:0000259" key="10">
    <source>
        <dbReference type="PROSITE" id="PS51278"/>
    </source>
</evidence>
<keyword evidence="5 9" id="KW-0067">ATP-binding</keyword>
<keyword evidence="12" id="KW-1185">Reference proteome</keyword>
<keyword evidence="6 8" id="KW-0315">Glutamine amidotransferase</keyword>
<evidence type="ECO:0000256" key="6">
    <source>
        <dbReference type="ARBA" id="ARBA00022962"/>
    </source>
</evidence>
<keyword evidence="8" id="KW-0028">Amino-acid biosynthesis</keyword>
<keyword evidence="8" id="KW-0061">Asparagine biosynthesis</keyword>
<dbReference type="InterPro" id="IPR006426">
    <property type="entry name" value="Asn_synth_AEB"/>
</dbReference>
<keyword evidence="11" id="KW-0436">Ligase</keyword>
<dbReference type="OrthoDB" id="9763290at2"/>
<dbReference type="PROSITE" id="PS51278">
    <property type="entry name" value="GATASE_TYPE_2"/>
    <property type="match status" value="1"/>
</dbReference>
<evidence type="ECO:0000256" key="5">
    <source>
        <dbReference type="ARBA" id="ARBA00022840"/>
    </source>
</evidence>
<dbReference type="EMBL" id="SDHY01000005">
    <property type="protein sequence ID" value="RXK48275.1"/>
    <property type="molecule type" value="Genomic_DNA"/>
</dbReference>
<evidence type="ECO:0000256" key="2">
    <source>
        <dbReference type="ARBA" id="ARBA00005752"/>
    </source>
</evidence>
<dbReference type="AlphaFoldDB" id="A0A4Q1BZ29"/>
<comment type="pathway">
    <text evidence="1">Amino-acid biosynthesis; L-asparagine biosynthesis; L-asparagine from L-aspartate (L-Gln route): step 1/1.</text>
</comment>
<proteinExistence type="inferred from homology"/>
<dbReference type="SUPFAM" id="SSF56235">
    <property type="entry name" value="N-terminal nucleophile aminohydrolases (Ntn hydrolases)"/>
    <property type="match status" value="1"/>
</dbReference>
<dbReference type="InterPro" id="IPR014729">
    <property type="entry name" value="Rossmann-like_a/b/a_fold"/>
</dbReference>
<evidence type="ECO:0000256" key="1">
    <source>
        <dbReference type="ARBA" id="ARBA00005187"/>
    </source>
</evidence>
<reference evidence="11 12" key="1">
    <citation type="submission" date="2019-01" db="EMBL/GenBank/DDBJ databases">
        <title>Cytophagaceae bacterium strain CAR-16.</title>
        <authorList>
            <person name="Chen W.-M."/>
        </authorList>
    </citation>
    <scope>NUCLEOTIDE SEQUENCE [LARGE SCALE GENOMIC DNA]</scope>
    <source>
        <strain evidence="11 12">CAR-16</strain>
    </source>
</reference>
<dbReference type="InterPro" id="IPR017932">
    <property type="entry name" value="GATase_2_dom"/>
</dbReference>
<evidence type="ECO:0000256" key="7">
    <source>
        <dbReference type="ARBA" id="ARBA00048741"/>
    </source>
</evidence>
<dbReference type="Gene3D" id="3.40.50.620">
    <property type="entry name" value="HUPs"/>
    <property type="match status" value="1"/>
</dbReference>
<dbReference type="InterPro" id="IPR051786">
    <property type="entry name" value="ASN_synthetase/amidase"/>
</dbReference>
<dbReference type="Pfam" id="PF00733">
    <property type="entry name" value="Asn_synthase"/>
    <property type="match status" value="1"/>
</dbReference>
<evidence type="ECO:0000256" key="4">
    <source>
        <dbReference type="ARBA" id="ARBA00022741"/>
    </source>
</evidence>
<evidence type="ECO:0000256" key="3">
    <source>
        <dbReference type="ARBA" id="ARBA00012737"/>
    </source>
</evidence>
<evidence type="ECO:0000256" key="8">
    <source>
        <dbReference type="PIRSR" id="PIRSR001589-1"/>
    </source>
</evidence>
<evidence type="ECO:0000313" key="11">
    <source>
        <dbReference type="EMBL" id="RXK48275.1"/>
    </source>
</evidence>
<dbReference type="GO" id="GO:0004066">
    <property type="term" value="F:asparagine synthase (glutamine-hydrolyzing) activity"/>
    <property type="evidence" value="ECO:0007669"/>
    <property type="project" value="UniProtKB-EC"/>
</dbReference>
<comment type="similarity">
    <text evidence="2">Belongs to the asparagine synthetase family.</text>
</comment>
<evidence type="ECO:0000256" key="9">
    <source>
        <dbReference type="PIRSR" id="PIRSR001589-2"/>
    </source>
</evidence>
<sequence length="632" mass="72962">MCGIVGFYERSFEENSFEKMNLALNKMRHRGPDDSGIEKFKIDDGILMLGQTRLSIIDLTSGGHQPMSSIDGRYSIIFNGEIYNYRELRDDLKILGYGFRTDSDTEVLLIAWIHWGKSSLRKLIGMFAFCIFDNYDNTLTLVRDAFGIKPFFYNIENGNIRFASELPAILELFQNKPKINIQRSLDYLIYGSYDNNINTFYENILHLLPGHFLKINLDNYENIKQEKWWQPSIKENSDISFNEAASQLRELFLKNIQLHLRSDVPIGAALSGGLDSSAVVCAMRYLYPNMPIHTFSYVAKGSTVDEEKWADIINNHVNAIPHKINVSYDELVKDIDKMINIQGEPFGGTSIYAQYRVYKEARKQGVVVTLDGQGADELLAGYSGYPEGYILSLKERGHYLRGLNFLYNWAKWPGRHLGHSARIFITVMLPISVSKYIRVLLNTNIDNPIWLNKQYLLKNKLKAEPSIFNNSSVDGRKRRLVEQLRSALLGCGLSQLLRHGDRNSMMWSVESRVPFLTIEMAEFLLSLPEHYLLSPQGETKYVFRKAMRGIVPDEILDRKDKIGFQTPENAWLKQLKKEINEWVDINPKDVPFLNLEKIIIELNEIIDGKKKFSSQAWRLINYCRWIQNQSNI</sequence>
<dbReference type="GO" id="GO:0005524">
    <property type="term" value="F:ATP binding"/>
    <property type="evidence" value="ECO:0007669"/>
    <property type="project" value="UniProtKB-KW"/>
</dbReference>
<dbReference type="NCBIfam" id="TIGR01536">
    <property type="entry name" value="asn_synth_AEB"/>
    <property type="match status" value="1"/>
</dbReference>
<comment type="catalytic activity">
    <reaction evidence="7">
        <text>L-aspartate + L-glutamine + ATP + H2O = L-asparagine + L-glutamate + AMP + diphosphate + H(+)</text>
        <dbReference type="Rhea" id="RHEA:12228"/>
        <dbReference type="ChEBI" id="CHEBI:15377"/>
        <dbReference type="ChEBI" id="CHEBI:15378"/>
        <dbReference type="ChEBI" id="CHEBI:29985"/>
        <dbReference type="ChEBI" id="CHEBI:29991"/>
        <dbReference type="ChEBI" id="CHEBI:30616"/>
        <dbReference type="ChEBI" id="CHEBI:33019"/>
        <dbReference type="ChEBI" id="CHEBI:58048"/>
        <dbReference type="ChEBI" id="CHEBI:58359"/>
        <dbReference type="ChEBI" id="CHEBI:456215"/>
        <dbReference type="EC" id="6.3.5.4"/>
    </reaction>
</comment>
<gene>
    <name evidence="11" type="primary">asnB</name>
    <name evidence="11" type="ORF">ESB04_09540</name>
</gene>
<dbReference type="CDD" id="cd01991">
    <property type="entry name" value="Asn_synthase_B_C"/>
    <property type="match status" value="1"/>
</dbReference>
<dbReference type="PANTHER" id="PTHR43284">
    <property type="entry name" value="ASPARAGINE SYNTHETASE (GLUTAMINE-HYDROLYZING)"/>
    <property type="match status" value="1"/>
</dbReference>
<dbReference type="Pfam" id="PF13537">
    <property type="entry name" value="GATase_7"/>
    <property type="match status" value="1"/>
</dbReference>
<dbReference type="InterPro" id="IPR001962">
    <property type="entry name" value="Asn_synthase"/>
</dbReference>
<dbReference type="EC" id="6.3.5.4" evidence="3"/>
<feature type="binding site" evidence="9">
    <location>
        <position position="104"/>
    </location>
    <ligand>
        <name>L-glutamine</name>
        <dbReference type="ChEBI" id="CHEBI:58359"/>
    </ligand>
</feature>
<dbReference type="GO" id="GO:0006529">
    <property type="term" value="P:asparagine biosynthetic process"/>
    <property type="evidence" value="ECO:0007669"/>
    <property type="project" value="UniProtKB-KW"/>
</dbReference>
<dbReference type="PANTHER" id="PTHR43284:SF1">
    <property type="entry name" value="ASPARAGINE SYNTHETASE"/>
    <property type="match status" value="1"/>
</dbReference>
<dbReference type="Proteomes" id="UP000289455">
    <property type="component" value="Unassembled WGS sequence"/>
</dbReference>
<evidence type="ECO:0000313" key="12">
    <source>
        <dbReference type="Proteomes" id="UP000289455"/>
    </source>
</evidence>
<dbReference type="SUPFAM" id="SSF52402">
    <property type="entry name" value="Adenine nucleotide alpha hydrolases-like"/>
    <property type="match status" value="1"/>
</dbReference>
<dbReference type="Gene3D" id="3.60.20.10">
    <property type="entry name" value="Glutamine Phosphoribosylpyrophosphate, subunit 1, domain 1"/>
    <property type="match status" value="1"/>
</dbReference>
<dbReference type="GO" id="GO:0005829">
    <property type="term" value="C:cytosol"/>
    <property type="evidence" value="ECO:0007669"/>
    <property type="project" value="TreeGrafter"/>
</dbReference>